<proteinExistence type="predicted"/>
<evidence type="ECO:0000256" key="1">
    <source>
        <dbReference type="SAM" id="Coils"/>
    </source>
</evidence>
<keyword evidence="1" id="KW-0175">Coiled coil</keyword>
<evidence type="ECO:0000313" key="3">
    <source>
        <dbReference type="Proteomes" id="UP001153709"/>
    </source>
</evidence>
<protein>
    <submittedName>
        <fullName evidence="2">Uncharacterized protein</fullName>
    </submittedName>
</protein>
<sequence>MTDRTLQLLEERRRIKSLIYQNDSNKNELARLNREIKRACRDDKNKHINEECEELERHANRYGETIVKVYMQMIPRMQITMSSLQRENQTF</sequence>
<dbReference type="OrthoDB" id="7393290at2759"/>
<dbReference type="EMBL" id="OU898283">
    <property type="protein sequence ID" value="CAG9839994.1"/>
    <property type="molecule type" value="Genomic_DNA"/>
</dbReference>
<accession>A0A9N9XKB4</accession>
<reference evidence="2" key="1">
    <citation type="submission" date="2022-01" db="EMBL/GenBank/DDBJ databases">
        <authorList>
            <person name="King R."/>
        </authorList>
    </citation>
    <scope>NUCLEOTIDE SEQUENCE</scope>
</reference>
<feature type="coiled-coil region" evidence="1">
    <location>
        <begin position="15"/>
        <end position="65"/>
    </location>
</feature>
<dbReference type="Proteomes" id="UP001153709">
    <property type="component" value="Chromosome 8"/>
</dbReference>
<name>A0A9N9XKB4_DIABA</name>
<organism evidence="2 3">
    <name type="scientific">Diabrotica balteata</name>
    <name type="common">Banded cucumber beetle</name>
    <dbReference type="NCBI Taxonomy" id="107213"/>
    <lineage>
        <taxon>Eukaryota</taxon>
        <taxon>Metazoa</taxon>
        <taxon>Ecdysozoa</taxon>
        <taxon>Arthropoda</taxon>
        <taxon>Hexapoda</taxon>
        <taxon>Insecta</taxon>
        <taxon>Pterygota</taxon>
        <taxon>Neoptera</taxon>
        <taxon>Endopterygota</taxon>
        <taxon>Coleoptera</taxon>
        <taxon>Polyphaga</taxon>
        <taxon>Cucujiformia</taxon>
        <taxon>Chrysomeloidea</taxon>
        <taxon>Chrysomelidae</taxon>
        <taxon>Galerucinae</taxon>
        <taxon>Diabroticina</taxon>
        <taxon>Diabroticites</taxon>
        <taxon>Diabrotica</taxon>
    </lineage>
</organism>
<gene>
    <name evidence="2" type="ORF">DIABBA_LOCUS12699</name>
</gene>
<evidence type="ECO:0000313" key="2">
    <source>
        <dbReference type="EMBL" id="CAG9839994.1"/>
    </source>
</evidence>
<dbReference type="AlphaFoldDB" id="A0A9N9XKB4"/>
<keyword evidence="3" id="KW-1185">Reference proteome</keyword>